<dbReference type="EMBL" id="FRAH01000107">
    <property type="protein sequence ID" value="SHL41859.1"/>
    <property type="molecule type" value="Genomic_DNA"/>
</dbReference>
<protein>
    <submittedName>
        <fullName evidence="1">Uncharacterized protein</fullName>
    </submittedName>
</protein>
<evidence type="ECO:0000313" key="2">
    <source>
        <dbReference type="Proteomes" id="UP000183975"/>
    </source>
</evidence>
<organism evidence="1 2">
    <name type="scientific">Anaerotignum lactatifermentans DSM 14214</name>
    <dbReference type="NCBI Taxonomy" id="1121323"/>
    <lineage>
        <taxon>Bacteria</taxon>
        <taxon>Bacillati</taxon>
        <taxon>Bacillota</taxon>
        <taxon>Clostridia</taxon>
        <taxon>Lachnospirales</taxon>
        <taxon>Anaerotignaceae</taxon>
        <taxon>Anaerotignum</taxon>
    </lineage>
</organism>
<keyword evidence="2" id="KW-1185">Reference proteome</keyword>
<name>A0A1M7AH81_9FIRM</name>
<reference evidence="1 2" key="1">
    <citation type="submission" date="2016-11" db="EMBL/GenBank/DDBJ databases">
        <authorList>
            <person name="Jaros S."/>
            <person name="Januszkiewicz K."/>
            <person name="Wedrychowicz H."/>
        </authorList>
    </citation>
    <scope>NUCLEOTIDE SEQUENCE [LARGE SCALE GENOMIC DNA]</scope>
    <source>
        <strain evidence="1 2">DSM 14214</strain>
    </source>
</reference>
<sequence>MEREKFDTYIREVTSHVKFPFDRRAIGQELRERMEDLYEDLLAQDIDEEQAAQLMVDYMGDSEELGKELNEVHNPLWGWIWLVTRWMARLCVVVLVGWGIIQGVSFGDTYFQQIEHKNGNVVYTISPVLEAQLYGSEVQIEEIRYYDDGTLEYTYTIRQNPWLSGGLGRSGIGAEIYAGEEVCTGDGGLFASNSLFYKKGREWIYDVPPEADRIIFFLGYEKEIEVSLTEGRVMAE</sequence>
<evidence type="ECO:0000313" key="1">
    <source>
        <dbReference type="EMBL" id="SHL41859.1"/>
    </source>
</evidence>
<dbReference type="OrthoDB" id="1734356at2"/>
<dbReference type="Proteomes" id="UP000183975">
    <property type="component" value="Unassembled WGS sequence"/>
</dbReference>
<gene>
    <name evidence="1" type="ORF">SAMN02745138_03400</name>
</gene>
<proteinExistence type="predicted"/>
<dbReference type="AlphaFoldDB" id="A0A1M7AH81"/>
<dbReference type="RefSeq" id="WP_072853740.1">
    <property type="nucleotide sequence ID" value="NZ_FRAH01000107.1"/>
</dbReference>
<accession>A0A1M7AH81</accession>